<dbReference type="InterPro" id="IPR006073">
    <property type="entry name" value="GTP-bd"/>
</dbReference>
<dbReference type="InterPro" id="IPR036726">
    <property type="entry name" value="GTP1_OBG_dom_sf"/>
</dbReference>
<keyword evidence="7" id="KW-1185">Reference proteome</keyword>
<evidence type="ECO:0000256" key="2">
    <source>
        <dbReference type="ARBA" id="ARBA00022741"/>
    </source>
</evidence>
<dbReference type="GO" id="GO:0000287">
    <property type="term" value="F:magnesium ion binding"/>
    <property type="evidence" value="ECO:0007669"/>
    <property type="project" value="InterPro"/>
</dbReference>
<dbReference type="FunFam" id="2.70.210.12:FF:000001">
    <property type="entry name" value="GTPase Obg"/>
    <property type="match status" value="1"/>
</dbReference>
<dbReference type="GO" id="GO:0005739">
    <property type="term" value="C:mitochondrion"/>
    <property type="evidence" value="ECO:0007669"/>
    <property type="project" value="TreeGrafter"/>
</dbReference>
<accession>A0A8J6C0E8</accession>
<sequence>MGIKRTAARQFVDKARVLVQGGAGGDGCISFLRAKGIPFGGPDGGHGGPGGSVIVRASAARGDLSFDRTAHVAAHGANGGPCAMDGARGADHVLTVPPGTVVRRLGDTHRLRHATMLPTARAARELLGELVADGDELAVARGGRGGYGNRHFKSSRFRAPRVRHPGQPGEACMLELELKTIADVGLVGLPNAGKSSLLRALSRATPEVAAYPFTTLAPHVGAVERGAGADGTDSIFTLADIPGIVGGAHLNRGLGHSFLRHIERTRLLCYVLDVSDTAAAPAFETLVLLRDELNAYLPGLGSARALVVANKLDLPGARDGLRELEAQLAAQLHAFPGLAWAAARVDAFAGRTPVVPVSALRGDNADDLVCACRAALRSLRSEAAAKAAAEAAAEAAAAAQAEREGDA</sequence>
<feature type="domain" description="Obg" evidence="5">
    <location>
        <begin position="9"/>
        <end position="181"/>
    </location>
</feature>
<dbReference type="Gene3D" id="2.70.210.12">
    <property type="entry name" value="GTP1/OBG domain"/>
    <property type="match status" value="1"/>
</dbReference>
<name>A0A8J6C0E8_DIALT</name>
<dbReference type="PANTHER" id="PTHR11702">
    <property type="entry name" value="DEVELOPMENTALLY REGULATED GTP-BINDING PROTEIN-RELATED"/>
    <property type="match status" value="1"/>
</dbReference>
<gene>
    <name evidence="6" type="ORF">KFE25_005106</name>
</gene>
<dbReference type="OMA" id="MLCAINK"/>
<dbReference type="Pfam" id="PF01926">
    <property type="entry name" value="MMR_HSR1"/>
    <property type="match status" value="1"/>
</dbReference>
<dbReference type="NCBIfam" id="TIGR02729">
    <property type="entry name" value="Obg_CgtA"/>
    <property type="match status" value="1"/>
</dbReference>
<organism evidence="6 7">
    <name type="scientific">Diacronema lutheri</name>
    <name type="common">Unicellular marine alga</name>
    <name type="synonym">Monochrysis lutheri</name>
    <dbReference type="NCBI Taxonomy" id="2081491"/>
    <lineage>
        <taxon>Eukaryota</taxon>
        <taxon>Haptista</taxon>
        <taxon>Haptophyta</taxon>
        <taxon>Pavlovophyceae</taxon>
        <taxon>Pavlovales</taxon>
        <taxon>Pavlovaceae</taxon>
        <taxon>Diacronema</taxon>
    </lineage>
</organism>
<evidence type="ECO:0000313" key="6">
    <source>
        <dbReference type="EMBL" id="KAG8457837.1"/>
    </source>
</evidence>
<dbReference type="Proteomes" id="UP000751190">
    <property type="component" value="Unassembled WGS sequence"/>
</dbReference>
<dbReference type="GO" id="GO:0005525">
    <property type="term" value="F:GTP binding"/>
    <property type="evidence" value="ECO:0007669"/>
    <property type="project" value="UniProtKB-KW"/>
</dbReference>
<keyword evidence="2" id="KW-0547">Nucleotide-binding</keyword>
<dbReference type="NCBIfam" id="NF008956">
    <property type="entry name" value="PRK12299.1"/>
    <property type="match status" value="1"/>
</dbReference>
<dbReference type="InterPro" id="IPR031167">
    <property type="entry name" value="G_OBG"/>
</dbReference>
<evidence type="ECO:0000259" key="4">
    <source>
        <dbReference type="PROSITE" id="PS51710"/>
    </source>
</evidence>
<dbReference type="PRINTS" id="PR00326">
    <property type="entry name" value="GTP1OBG"/>
</dbReference>
<dbReference type="Gene3D" id="3.40.50.300">
    <property type="entry name" value="P-loop containing nucleotide triphosphate hydrolases"/>
    <property type="match status" value="1"/>
</dbReference>
<evidence type="ECO:0000313" key="7">
    <source>
        <dbReference type="Proteomes" id="UP000751190"/>
    </source>
</evidence>
<feature type="domain" description="OBG-type G" evidence="4">
    <location>
        <begin position="182"/>
        <end position="377"/>
    </location>
</feature>
<dbReference type="SUPFAM" id="SSF52540">
    <property type="entry name" value="P-loop containing nucleoside triphosphate hydrolases"/>
    <property type="match status" value="1"/>
</dbReference>
<comment type="similarity">
    <text evidence="1">Belongs to the TRAFAC class OBG-HflX-like GTPase superfamily. OBG GTPase family.</text>
</comment>
<dbReference type="EMBL" id="JAGTXO010000062">
    <property type="protein sequence ID" value="KAG8457837.1"/>
    <property type="molecule type" value="Genomic_DNA"/>
</dbReference>
<dbReference type="Pfam" id="PF01018">
    <property type="entry name" value="GTP1_OBG"/>
    <property type="match status" value="1"/>
</dbReference>
<protein>
    <recommendedName>
        <fullName evidence="8">Obg family GTPase CgtA</fullName>
    </recommendedName>
</protein>
<dbReference type="GO" id="GO:0003924">
    <property type="term" value="F:GTPase activity"/>
    <property type="evidence" value="ECO:0007669"/>
    <property type="project" value="InterPro"/>
</dbReference>
<dbReference type="OrthoDB" id="347018at2759"/>
<dbReference type="AlphaFoldDB" id="A0A8J6C0E8"/>
<evidence type="ECO:0000259" key="5">
    <source>
        <dbReference type="PROSITE" id="PS51883"/>
    </source>
</evidence>
<dbReference type="HAMAP" id="MF_01454">
    <property type="entry name" value="GTPase_Obg"/>
    <property type="match status" value="1"/>
</dbReference>
<evidence type="ECO:0008006" key="8">
    <source>
        <dbReference type="Google" id="ProtNLM"/>
    </source>
</evidence>
<dbReference type="InterPro" id="IPR027417">
    <property type="entry name" value="P-loop_NTPase"/>
</dbReference>
<dbReference type="GO" id="GO:0042254">
    <property type="term" value="P:ribosome biogenesis"/>
    <property type="evidence" value="ECO:0007669"/>
    <property type="project" value="UniProtKB-UniRule"/>
</dbReference>
<dbReference type="CDD" id="cd01898">
    <property type="entry name" value="Obg"/>
    <property type="match status" value="1"/>
</dbReference>
<proteinExistence type="inferred from homology"/>
<evidence type="ECO:0000256" key="1">
    <source>
        <dbReference type="ARBA" id="ARBA00007699"/>
    </source>
</evidence>
<comment type="caution">
    <text evidence="6">The sequence shown here is derived from an EMBL/GenBank/DDBJ whole genome shotgun (WGS) entry which is preliminary data.</text>
</comment>
<dbReference type="InterPro" id="IPR014100">
    <property type="entry name" value="GTP-bd_Obg/CgtA"/>
</dbReference>
<dbReference type="PROSITE" id="PS51883">
    <property type="entry name" value="OBG"/>
    <property type="match status" value="1"/>
</dbReference>
<reference evidence="6" key="1">
    <citation type="submission" date="2021-05" db="EMBL/GenBank/DDBJ databases">
        <title>The genome of the haptophyte Pavlova lutheri (Diacronema luteri, Pavlovales) - a model for lipid biosynthesis in eukaryotic algae.</title>
        <authorList>
            <person name="Hulatt C.J."/>
            <person name="Posewitz M.C."/>
        </authorList>
    </citation>
    <scope>NUCLEOTIDE SEQUENCE</scope>
    <source>
        <strain evidence="6">NIVA-4/92</strain>
    </source>
</reference>
<keyword evidence="3" id="KW-0342">GTP-binding</keyword>
<dbReference type="InterPro" id="IPR045086">
    <property type="entry name" value="OBG_GTPase"/>
</dbReference>
<dbReference type="PANTHER" id="PTHR11702:SF31">
    <property type="entry name" value="MITOCHONDRIAL RIBOSOME-ASSOCIATED GTPASE 2"/>
    <property type="match status" value="1"/>
</dbReference>
<evidence type="ECO:0000256" key="3">
    <source>
        <dbReference type="ARBA" id="ARBA00023134"/>
    </source>
</evidence>
<dbReference type="PROSITE" id="PS51710">
    <property type="entry name" value="G_OBG"/>
    <property type="match status" value="1"/>
</dbReference>
<dbReference type="SUPFAM" id="SSF82051">
    <property type="entry name" value="Obg GTP-binding protein N-terminal domain"/>
    <property type="match status" value="1"/>
</dbReference>
<dbReference type="InterPro" id="IPR006169">
    <property type="entry name" value="GTP1_OBG_dom"/>
</dbReference>